<reference evidence="3 4" key="1">
    <citation type="submission" date="2012-12" db="EMBL/GenBank/DDBJ databases">
        <title>Whole genome shotgun sequence of Gordonia aichiensis NBRC 108223.</title>
        <authorList>
            <person name="Isaki-Nakamura S."/>
            <person name="Hosoyama A."/>
            <person name="Tsuchikane K."/>
            <person name="Ando Y."/>
            <person name="Baba S."/>
            <person name="Ohji S."/>
            <person name="Hamada M."/>
            <person name="Tamura T."/>
            <person name="Yamazoe A."/>
            <person name="Yamazaki S."/>
            <person name="Fujita N."/>
        </authorList>
    </citation>
    <scope>NUCLEOTIDE SEQUENCE [LARGE SCALE GENOMIC DNA]</scope>
    <source>
        <strain evidence="3 4">NBRC 108223</strain>
    </source>
</reference>
<organism evidence="3 4">
    <name type="scientific">Gordonia aichiensis NBRC 108223</name>
    <dbReference type="NCBI Taxonomy" id="1220583"/>
    <lineage>
        <taxon>Bacteria</taxon>
        <taxon>Bacillati</taxon>
        <taxon>Actinomycetota</taxon>
        <taxon>Actinomycetes</taxon>
        <taxon>Mycobacteriales</taxon>
        <taxon>Gordoniaceae</taxon>
        <taxon>Gordonia</taxon>
    </lineage>
</organism>
<dbReference type="eggNOG" id="COG2273">
    <property type="taxonomic scope" value="Bacteria"/>
</dbReference>
<dbReference type="InterPro" id="IPR000757">
    <property type="entry name" value="Beta-glucanase-like"/>
</dbReference>
<feature type="domain" description="GH16" evidence="2">
    <location>
        <begin position="10"/>
        <end position="291"/>
    </location>
</feature>
<dbReference type="STRING" id="1220583.GOACH_15_00130"/>
<name>L7KM08_9ACTN</name>
<evidence type="ECO:0000256" key="1">
    <source>
        <dbReference type="ARBA" id="ARBA00006865"/>
    </source>
</evidence>
<dbReference type="Proteomes" id="UP000010988">
    <property type="component" value="Unassembled WGS sequence"/>
</dbReference>
<dbReference type="OrthoDB" id="9809583at2"/>
<evidence type="ECO:0000259" key="2">
    <source>
        <dbReference type="PROSITE" id="PS51762"/>
    </source>
</evidence>
<dbReference type="SUPFAM" id="SSF49899">
    <property type="entry name" value="Concanavalin A-like lectins/glucanases"/>
    <property type="match status" value="1"/>
</dbReference>
<evidence type="ECO:0000313" key="4">
    <source>
        <dbReference type="Proteomes" id="UP000010988"/>
    </source>
</evidence>
<comment type="similarity">
    <text evidence="1">Belongs to the glycosyl hydrolase 16 family.</text>
</comment>
<dbReference type="PROSITE" id="PS51762">
    <property type="entry name" value="GH16_2"/>
    <property type="match status" value="1"/>
</dbReference>
<dbReference type="AlphaFoldDB" id="L7KM08"/>
<sequence>MHTRAPRLTLPRPQLPRPRLSRLTTKRAFRLAFPMLGAVLAASAGVGFVEPARADAATLVWSDEFTGAAGSAPSPANWNFETGGGGWGNNEWQTYTDSRQNSYLDGNGRLVIAARSDGTSITSARLNTLGKVAFTYGTVSARIKLPAGKGLLPAFWLMGTDIYSAGWPGSGEIDVIETPSVTTTYTNSLHGPTTSGGAWQLGNSGAIADLSTDFHTYSVTKSRNSITVSLDGRTVGSYRASQLRSDQKWVFNKPTYLLLTLAVGGNWPGAPDLTTPNPSYMTLDWIRVYSN</sequence>
<comment type="caution">
    <text evidence="3">The sequence shown here is derived from an EMBL/GenBank/DDBJ whole genome shotgun (WGS) entry which is preliminary data.</text>
</comment>
<dbReference type="InterPro" id="IPR013320">
    <property type="entry name" value="ConA-like_dom_sf"/>
</dbReference>
<dbReference type="RefSeq" id="WP_005175785.1">
    <property type="nucleotide sequence ID" value="NZ_BANR01000015.1"/>
</dbReference>
<gene>
    <name evidence="3" type="ORF">GOACH_15_00130</name>
</gene>
<dbReference type="GO" id="GO:0005975">
    <property type="term" value="P:carbohydrate metabolic process"/>
    <property type="evidence" value="ECO:0007669"/>
    <property type="project" value="InterPro"/>
</dbReference>
<dbReference type="EMBL" id="BANR01000015">
    <property type="protein sequence ID" value="GAC49521.1"/>
    <property type="molecule type" value="Genomic_DNA"/>
</dbReference>
<dbReference type="InterPro" id="IPR050546">
    <property type="entry name" value="Glycosyl_Hydrlase_16"/>
</dbReference>
<dbReference type="Gene3D" id="2.60.120.200">
    <property type="match status" value="1"/>
</dbReference>
<keyword evidence="4" id="KW-1185">Reference proteome</keyword>
<dbReference type="GO" id="GO:0004553">
    <property type="term" value="F:hydrolase activity, hydrolyzing O-glycosyl compounds"/>
    <property type="evidence" value="ECO:0007669"/>
    <property type="project" value="InterPro"/>
</dbReference>
<dbReference type="PANTHER" id="PTHR10963">
    <property type="entry name" value="GLYCOSYL HYDROLASE-RELATED"/>
    <property type="match status" value="1"/>
</dbReference>
<proteinExistence type="inferred from homology"/>
<accession>L7KM08</accession>
<dbReference type="PANTHER" id="PTHR10963:SF55">
    <property type="entry name" value="GLYCOSIDE HYDROLASE FAMILY 16 PROTEIN"/>
    <property type="match status" value="1"/>
</dbReference>
<dbReference type="CDD" id="cd08023">
    <property type="entry name" value="GH16_laminarinase_like"/>
    <property type="match status" value="1"/>
</dbReference>
<dbReference type="Pfam" id="PF00722">
    <property type="entry name" value="Glyco_hydro_16"/>
    <property type="match status" value="1"/>
</dbReference>
<protein>
    <submittedName>
        <fullName evidence="3">Putative beta-glucanase</fullName>
    </submittedName>
</protein>
<evidence type="ECO:0000313" key="3">
    <source>
        <dbReference type="EMBL" id="GAC49521.1"/>
    </source>
</evidence>